<organism evidence="1 2">
    <name type="scientific">Bacteroides faecichinchillae</name>
    <dbReference type="NCBI Taxonomy" id="871325"/>
    <lineage>
        <taxon>Bacteria</taxon>
        <taxon>Pseudomonadati</taxon>
        <taxon>Bacteroidota</taxon>
        <taxon>Bacteroidia</taxon>
        <taxon>Bacteroidales</taxon>
        <taxon>Bacteroidaceae</taxon>
        <taxon>Bacteroides</taxon>
    </lineage>
</organism>
<dbReference type="STRING" id="871325.SAMN05444349_108103"/>
<gene>
    <name evidence="1" type="ORF">SAMN05444349_108103</name>
</gene>
<reference evidence="1 2" key="1">
    <citation type="submission" date="2016-11" db="EMBL/GenBank/DDBJ databases">
        <authorList>
            <person name="Jaros S."/>
            <person name="Januszkiewicz K."/>
            <person name="Wedrychowicz H."/>
        </authorList>
    </citation>
    <scope>NUCLEOTIDE SEQUENCE [LARGE SCALE GENOMIC DNA]</scope>
    <source>
        <strain evidence="1 2">DSM 26883</strain>
    </source>
</reference>
<evidence type="ECO:0000313" key="2">
    <source>
        <dbReference type="Proteomes" id="UP000184436"/>
    </source>
</evidence>
<evidence type="ECO:0000313" key="1">
    <source>
        <dbReference type="EMBL" id="SHE93686.1"/>
    </source>
</evidence>
<dbReference type="Proteomes" id="UP000184436">
    <property type="component" value="Unassembled WGS sequence"/>
</dbReference>
<keyword evidence="2" id="KW-1185">Reference proteome</keyword>
<proteinExistence type="predicted"/>
<dbReference type="EMBL" id="FQVD01000008">
    <property type="protein sequence ID" value="SHE93686.1"/>
    <property type="molecule type" value="Genomic_DNA"/>
</dbReference>
<sequence length="29" mass="3494">MIYAILCITNDFNDDKKWEDLLIHLPIMD</sequence>
<protein>
    <submittedName>
        <fullName evidence="1">Uncharacterized protein</fullName>
    </submittedName>
</protein>
<accession>A0A1M4XJV3</accession>
<name>A0A1M4XJV3_9BACE</name>
<dbReference type="AlphaFoldDB" id="A0A1M4XJV3"/>